<evidence type="ECO:0000313" key="2">
    <source>
        <dbReference type="EMBL" id="KAL0060480.1"/>
    </source>
</evidence>
<sequence>MFSTAYPRVRIASARHAREIPLQAGLLFLPFWIMGVLILITPLHAPDEDVTDPTSPRAWLPEKTEAEKAVISLTSEKQS</sequence>
<comment type="caution">
    <text evidence="2">The sequence shown here is derived from an EMBL/GenBank/DDBJ whole genome shotgun (WGS) entry which is preliminary data.</text>
</comment>
<gene>
    <name evidence="2" type="ORF">AAF712_012713</name>
</gene>
<dbReference type="EMBL" id="JBBXMP010000174">
    <property type="protein sequence ID" value="KAL0060480.1"/>
    <property type="molecule type" value="Genomic_DNA"/>
</dbReference>
<name>A0ABR2ZFP9_9AGAR</name>
<organism evidence="2 3">
    <name type="scientific">Marasmius tenuissimus</name>
    <dbReference type="NCBI Taxonomy" id="585030"/>
    <lineage>
        <taxon>Eukaryota</taxon>
        <taxon>Fungi</taxon>
        <taxon>Dikarya</taxon>
        <taxon>Basidiomycota</taxon>
        <taxon>Agaricomycotina</taxon>
        <taxon>Agaricomycetes</taxon>
        <taxon>Agaricomycetidae</taxon>
        <taxon>Agaricales</taxon>
        <taxon>Marasmiineae</taxon>
        <taxon>Marasmiaceae</taxon>
        <taxon>Marasmius</taxon>
    </lineage>
</organism>
<evidence type="ECO:0000313" key="3">
    <source>
        <dbReference type="Proteomes" id="UP001437256"/>
    </source>
</evidence>
<dbReference type="Proteomes" id="UP001437256">
    <property type="component" value="Unassembled WGS sequence"/>
</dbReference>
<protein>
    <submittedName>
        <fullName evidence="2">Uncharacterized protein</fullName>
    </submittedName>
</protein>
<keyword evidence="3" id="KW-1185">Reference proteome</keyword>
<keyword evidence="1" id="KW-1133">Transmembrane helix</keyword>
<evidence type="ECO:0000256" key="1">
    <source>
        <dbReference type="SAM" id="Phobius"/>
    </source>
</evidence>
<keyword evidence="1" id="KW-0472">Membrane</keyword>
<accession>A0ABR2ZFP9</accession>
<feature type="transmembrane region" description="Helical" evidence="1">
    <location>
        <begin position="20"/>
        <end position="40"/>
    </location>
</feature>
<proteinExistence type="predicted"/>
<keyword evidence="1" id="KW-0812">Transmembrane</keyword>
<reference evidence="2 3" key="1">
    <citation type="submission" date="2024-05" db="EMBL/GenBank/DDBJ databases">
        <title>A draft genome resource for the thread blight pathogen Marasmius tenuissimus strain MS-2.</title>
        <authorList>
            <person name="Yulfo-Soto G.E."/>
            <person name="Baruah I.K."/>
            <person name="Amoako-Attah I."/>
            <person name="Bukari Y."/>
            <person name="Meinhardt L.W."/>
            <person name="Bailey B.A."/>
            <person name="Cohen S.P."/>
        </authorList>
    </citation>
    <scope>NUCLEOTIDE SEQUENCE [LARGE SCALE GENOMIC DNA]</scope>
    <source>
        <strain evidence="2 3">MS-2</strain>
    </source>
</reference>